<feature type="transmembrane region" description="Helical" evidence="2">
    <location>
        <begin position="101"/>
        <end position="121"/>
    </location>
</feature>
<dbReference type="InterPro" id="IPR000917">
    <property type="entry name" value="Sulfatase_N"/>
</dbReference>
<evidence type="ECO:0000256" key="2">
    <source>
        <dbReference type="SAM" id="Phobius"/>
    </source>
</evidence>
<feature type="transmembrane region" description="Helical" evidence="2">
    <location>
        <begin position="44"/>
        <end position="65"/>
    </location>
</feature>
<dbReference type="InterPro" id="IPR017850">
    <property type="entry name" value="Alkaline_phosphatase_core_sf"/>
</dbReference>
<comment type="caution">
    <text evidence="4">The sequence shown here is derived from an EMBL/GenBank/DDBJ whole genome shotgun (WGS) entry which is preliminary data.</text>
</comment>
<feature type="region of interest" description="Disordered" evidence="1">
    <location>
        <begin position="515"/>
        <end position="536"/>
    </location>
</feature>
<keyword evidence="2" id="KW-0812">Transmembrane</keyword>
<feature type="transmembrane region" description="Helical" evidence="2">
    <location>
        <begin position="133"/>
        <end position="153"/>
    </location>
</feature>
<keyword evidence="2" id="KW-0472">Membrane</keyword>
<evidence type="ECO:0000259" key="3">
    <source>
        <dbReference type="Pfam" id="PF00884"/>
    </source>
</evidence>
<feature type="transmembrane region" description="Helical" evidence="2">
    <location>
        <begin position="12"/>
        <end position="32"/>
    </location>
</feature>
<dbReference type="EMBL" id="SDHW01000001">
    <property type="protein sequence ID" value="RXK62714.1"/>
    <property type="molecule type" value="Genomic_DNA"/>
</dbReference>
<evidence type="ECO:0000256" key="1">
    <source>
        <dbReference type="SAM" id="MobiDB-lite"/>
    </source>
</evidence>
<proteinExistence type="predicted"/>
<feature type="compositionally biased region" description="Polar residues" evidence="1">
    <location>
        <begin position="527"/>
        <end position="536"/>
    </location>
</feature>
<dbReference type="Proteomes" id="UP000290204">
    <property type="component" value="Unassembled WGS sequence"/>
</dbReference>
<organism evidence="4 5">
    <name type="scientific">Lacibacter luteus</name>
    <dbReference type="NCBI Taxonomy" id="2508719"/>
    <lineage>
        <taxon>Bacteria</taxon>
        <taxon>Pseudomonadati</taxon>
        <taxon>Bacteroidota</taxon>
        <taxon>Chitinophagia</taxon>
        <taxon>Chitinophagales</taxon>
        <taxon>Chitinophagaceae</taxon>
        <taxon>Lacibacter</taxon>
    </lineage>
</organism>
<name>A0A4Q1CPB1_9BACT</name>
<protein>
    <recommendedName>
        <fullName evidence="3">Sulfatase N-terminal domain-containing protein</fullName>
    </recommendedName>
</protein>
<sequence length="536" mass="62495">MFKKIYNRIKETFHTYPLFLFLLPAFFLYSGYNELFGFLSAQFILVNALWIFGSIAVVLGISLLLLRNKRKAAIFTFFVTLAFLTFGYLHDVLKQLSSNTILVRFGFLVPALLLLIILLFFTLKRQKSKFESVFNFLNLLFVVLLLSEIPNSIKRHQLDKSVHNLIDFRFSVFNEYKPQAELPDSSKPDIYFLLFDAMASSQSVQQTTGRNIHPLDSFLQQKGFYLASAAAANYNWTIHSVSTTLNMEYLPPWITPVKDDMKVYFWGSSSFKDNSLFRILNKEGYQIKSYQPISFNNPDWPGNSYFINLKKDHYYFKTLPGRIYRDIFWNYSRIDFDFVRKQQFRIMQKRNEEKKQLLDTTIALIKQSCSDSGAPKFIYGHFMIPHDPYVFDSAGNLKEVEKTIVRTSGDELQYYYQQLQYATVVIKDLVNYIQTHNRKNSIIIVAGDHGFKTEDARVKGYSFNNYSAYYFPDQEYGSMYKSASPVNTFRLVLNKYFNAKLPLLKDSSTLVVPEKKETIKKSEKIQPTHTPSTPNQ</sequence>
<dbReference type="Pfam" id="PF00884">
    <property type="entry name" value="Sulfatase"/>
    <property type="match status" value="1"/>
</dbReference>
<feature type="transmembrane region" description="Helical" evidence="2">
    <location>
        <begin position="72"/>
        <end position="89"/>
    </location>
</feature>
<keyword evidence="2" id="KW-1133">Transmembrane helix</keyword>
<dbReference type="AlphaFoldDB" id="A0A4Q1CPB1"/>
<feature type="domain" description="Sulfatase N-terminal" evidence="3">
    <location>
        <begin position="260"/>
        <end position="483"/>
    </location>
</feature>
<dbReference type="SUPFAM" id="SSF53649">
    <property type="entry name" value="Alkaline phosphatase-like"/>
    <property type="match status" value="1"/>
</dbReference>
<evidence type="ECO:0000313" key="5">
    <source>
        <dbReference type="Proteomes" id="UP000290204"/>
    </source>
</evidence>
<keyword evidence="5" id="KW-1185">Reference proteome</keyword>
<gene>
    <name evidence="4" type="ORF">ESA94_06875</name>
</gene>
<dbReference type="Gene3D" id="3.40.720.10">
    <property type="entry name" value="Alkaline Phosphatase, subunit A"/>
    <property type="match status" value="1"/>
</dbReference>
<dbReference type="OrthoDB" id="681113at2"/>
<evidence type="ECO:0000313" key="4">
    <source>
        <dbReference type="EMBL" id="RXK62714.1"/>
    </source>
</evidence>
<accession>A0A4Q1CPB1</accession>
<reference evidence="4 5" key="1">
    <citation type="submission" date="2019-01" db="EMBL/GenBank/DDBJ databases">
        <title>Lacibacter sp. strain TTM-7.</title>
        <authorList>
            <person name="Chen W.-M."/>
        </authorList>
    </citation>
    <scope>NUCLEOTIDE SEQUENCE [LARGE SCALE GENOMIC DNA]</scope>
    <source>
        <strain evidence="4 5">TTM-7</strain>
    </source>
</reference>
<feature type="compositionally biased region" description="Basic and acidic residues" evidence="1">
    <location>
        <begin position="515"/>
        <end position="526"/>
    </location>
</feature>